<dbReference type="GO" id="GO:0006368">
    <property type="term" value="P:transcription elongation by RNA polymerase II"/>
    <property type="evidence" value="ECO:0007669"/>
    <property type="project" value="TreeGrafter"/>
</dbReference>
<dbReference type="SMART" id="SM00028">
    <property type="entry name" value="TPR"/>
    <property type="match status" value="7"/>
</dbReference>
<dbReference type="InterPro" id="IPR031101">
    <property type="entry name" value="Ctr9"/>
</dbReference>
<name>A0A7S3EIL4_9RHOD</name>
<keyword evidence="1" id="KW-0677">Repeat</keyword>
<dbReference type="GO" id="GO:0000993">
    <property type="term" value="F:RNA polymerase II complex binding"/>
    <property type="evidence" value="ECO:0007669"/>
    <property type="project" value="TreeGrafter"/>
</dbReference>
<organism evidence="5">
    <name type="scientific">Rhodosorus marinus</name>
    <dbReference type="NCBI Taxonomy" id="101924"/>
    <lineage>
        <taxon>Eukaryota</taxon>
        <taxon>Rhodophyta</taxon>
        <taxon>Stylonematophyceae</taxon>
        <taxon>Stylonematales</taxon>
        <taxon>Stylonemataceae</taxon>
        <taxon>Rhodosorus</taxon>
    </lineage>
</organism>
<dbReference type="EMBL" id="HBHW01032349">
    <property type="protein sequence ID" value="CAE0056859.1"/>
    <property type="molecule type" value="Transcribed_RNA"/>
</dbReference>
<keyword evidence="2 3" id="KW-0802">TPR repeat</keyword>
<evidence type="ECO:0000256" key="2">
    <source>
        <dbReference type="ARBA" id="ARBA00022803"/>
    </source>
</evidence>
<feature type="region of interest" description="Disordered" evidence="4">
    <location>
        <begin position="955"/>
        <end position="1030"/>
    </location>
</feature>
<evidence type="ECO:0000256" key="3">
    <source>
        <dbReference type="PROSITE-ProRule" id="PRU00339"/>
    </source>
</evidence>
<accession>A0A7S3EIL4</accession>
<evidence type="ECO:0008006" key="6">
    <source>
        <dbReference type="Google" id="ProtNLM"/>
    </source>
</evidence>
<dbReference type="AlphaFoldDB" id="A0A7S3EIL4"/>
<feature type="region of interest" description="Disordered" evidence="4">
    <location>
        <begin position="905"/>
        <end position="931"/>
    </location>
</feature>
<dbReference type="GO" id="GO:0016593">
    <property type="term" value="C:Cdc73/Paf1 complex"/>
    <property type="evidence" value="ECO:0007669"/>
    <property type="project" value="TreeGrafter"/>
</dbReference>
<dbReference type="Pfam" id="PF13432">
    <property type="entry name" value="TPR_16"/>
    <property type="match status" value="2"/>
</dbReference>
<feature type="compositionally biased region" description="Acidic residues" evidence="4">
    <location>
        <begin position="989"/>
        <end position="1000"/>
    </location>
</feature>
<dbReference type="InterPro" id="IPR011990">
    <property type="entry name" value="TPR-like_helical_dom_sf"/>
</dbReference>
<evidence type="ECO:0000256" key="1">
    <source>
        <dbReference type="ARBA" id="ARBA00022737"/>
    </source>
</evidence>
<dbReference type="InterPro" id="IPR019734">
    <property type="entry name" value="TPR_rpt"/>
</dbReference>
<gene>
    <name evidence="5" type="ORF">RMAR00112_LOCUS24905</name>
</gene>
<proteinExistence type="predicted"/>
<sequence>MAGLDLDGVYIPLRESDQTLVLSSSKLPSDVYDVIEILRSEAAPRDVWTKVGRLFNSASRLSDCIRILEDALRPEMEALLSSMESDGSRKVELLVSLAGAYIIQGLESSEKEADYQHMLEQAGSVLNQAEALNVNNPLLWEAKAWKEFYNNNLDRARSFFETAASIGNTSAGGKLGMATLLLNFKETSSSKNLFRSTMRDLHCPISAWLGLAHAFLANGQLRNAEEAFERVLHQSAEEYRPEAIEALVNLATIKMNSEHDTGVQEALLLIKSALRIQHGAEVNLDPRLLSHASEIFYYGGEVQRAESLALSAAKIAGVRTSSETLGDIRLQLARIAHSRGNYLDAFRLYKLAEVLQERAGKDRLGSQVHLGCGLLGLALQEGEKDDYIVDHLQAVLKANDKCSRARRALGVVLAKSILRKGHLELSVAAREHRRELSKAMLQQGISEDGGEDDIPALITYAQLFELSRPEVAIASYKKAIEAYKKAGKDEPFELLNNLSALQASMTQFVEAKETLERSIQLVRKRNRLPVGGPLGPRYVTLSYNYARLLEKMGDVNTAQEMYREITQLYPSYSDASVRLGYILLGRGDLVGSEECAQKAVTSSSTNSRSFAASLLAKVRTKQRAYPSLQKVLEKGSEKKLDMYSEVALASFWTENLYSMEPERRNRMLERIHRLLAKVIRESPSNAVAAAGIGCFLAMNQQYSDARDVFSSVVAHRYCGNNFKVNLAHVQVEIGKESKRRAHGASKTADSSSFQQAAKLYMDAIDNIRTANSDSELLLYLARTIFEAGDYDEALRLTQKILHLSPQFLPLWYNFAVALQECSSAKMESNLKSVKQIKQGAAELDRAHRLFGRLRSYVPYEGSGPVHAKPTPHSTEAHYRFCKERLNKARVVLVNAEQTERTAQERLEQQKREVERQLADEKAQREEAERKRLEEKEALEQRQRLLDEKLQHELLQKDQNEVISDGGDPDMPYPREEAILQSKKRKAVESDEGEEDSEHEEDGGPKNIKRNKVISESESDESSQSSVPPSN</sequence>
<evidence type="ECO:0000256" key="4">
    <source>
        <dbReference type="SAM" id="MobiDB-lite"/>
    </source>
</evidence>
<dbReference type="PANTHER" id="PTHR14027">
    <property type="entry name" value="RNA POLYMERASE-ASSOCIATED PROTEIN CTR9"/>
    <property type="match status" value="1"/>
</dbReference>
<evidence type="ECO:0000313" key="5">
    <source>
        <dbReference type="EMBL" id="CAE0056859.1"/>
    </source>
</evidence>
<reference evidence="5" key="1">
    <citation type="submission" date="2021-01" db="EMBL/GenBank/DDBJ databases">
        <authorList>
            <person name="Corre E."/>
            <person name="Pelletier E."/>
            <person name="Niang G."/>
            <person name="Scheremetjew M."/>
            <person name="Finn R."/>
            <person name="Kale V."/>
            <person name="Holt S."/>
            <person name="Cochrane G."/>
            <person name="Meng A."/>
            <person name="Brown T."/>
            <person name="Cohen L."/>
        </authorList>
    </citation>
    <scope>NUCLEOTIDE SEQUENCE</scope>
    <source>
        <strain evidence="5">CCMP 769</strain>
    </source>
</reference>
<dbReference type="PANTHER" id="PTHR14027:SF2">
    <property type="entry name" value="RNA POLYMERASE-ASSOCIATED PROTEIN CTR9 HOMOLOG"/>
    <property type="match status" value="1"/>
</dbReference>
<feature type="repeat" description="TPR" evidence="3">
    <location>
        <begin position="205"/>
        <end position="238"/>
    </location>
</feature>
<dbReference type="PROSITE" id="PS50005">
    <property type="entry name" value="TPR"/>
    <property type="match status" value="2"/>
</dbReference>
<dbReference type="Gene3D" id="1.25.40.10">
    <property type="entry name" value="Tetratricopeptide repeat domain"/>
    <property type="match status" value="4"/>
</dbReference>
<protein>
    <recommendedName>
        <fullName evidence="6">RNA polymerase-associated protein CTR9 homolog</fullName>
    </recommendedName>
</protein>
<dbReference type="SUPFAM" id="SSF48452">
    <property type="entry name" value="TPR-like"/>
    <property type="match status" value="4"/>
</dbReference>
<feature type="repeat" description="TPR" evidence="3">
    <location>
        <begin position="774"/>
        <end position="807"/>
    </location>
</feature>
<feature type="compositionally biased region" description="Low complexity" evidence="4">
    <location>
        <begin position="1021"/>
        <end position="1030"/>
    </location>
</feature>
<dbReference type="GO" id="GO:0006355">
    <property type="term" value="P:regulation of DNA-templated transcription"/>
    <property type="evidence" value="ECO:0007669"/>
    <property type="project" value="InterPro"/>
</dbReference>